<reference evidence="1 2" key="1">
    <citation type="submission" date="2015-01" db="EMBL/GenBank/DDBJ databases">
        <authorList>
            <person name="Filippidou S."/>
            <person name="Jeanneret N."/>
            <person name="Russel-Delif L."/>
            <person name="Junier T."/>
            <person name="Wunderlin T."/>
            <person name="Molina V."/>
            <person name="Johnson S.L."/>
            <person name="Davenport K.W."/>
            <person name="Chain P.S."/>
            <person name="Dorador C."/>
            <person name="Junier P."/>
        </authorList>
    </citation>
    <scope>NUCLEOTIDE SEQUENCE [LARGE SCALE GENOMIC DNA]</scope>
    <source>
        <strain evidence="1 2">Et7/4</strain>
    </source>
</reference>
<evidence type="ECO:0000313" key="2">
    <source>
        <dbReference type="Proteomes" id="UP000032522"/>
    </source>
</evidence>
<protein>
    <submittedName>
        <fullName evidence="1">Uncharacterized protein</fullName>
    </submittedName>
</protein>
<dbReference type="AlphaFoldDB" id="A0A0D8BVD8"/>
<dbReference type="EMBL" id="JYBP01000003">
    <property type="protein sequence ID" value="KJE28143.1"/>
    <property type="molecule type" value="Genomic_DNA"/>
</dbReference>
<sequence length="67" mass="7789">MDILNYQKILYINSVVRNKWFVHLVVSRMTGRGRERTEWPAAKRECGFNIQHDASRLIRSAASTIAL</sequence>
<dbReference type="OrthoDB" id="9974007at2"/>
<dbReference type="PATRIC" id="fig|1462.6.peg.1135"/>
<name>A0A0D8BVD8_GEOKU</name>
<comment type="caution">
    <text evidence="1">The sequence shown here is derived from an EMBL/GenBank/DDBJ whole genome shotgun (WGS) entry which is preliminary data.</text>
</comment>
<gene>
    <name evidence="1" type="ORF">LG52_969</name>
</gene>
<accession>A0A0D8BVD8</accession>
<organism evidence="1 2">
    <name type="scientific">Geobacillus kaustophilus</name>
    <dbReference type="NCBI Taxonomy" id="1462"/>
    <lineage>
        <taxon>Bacteria</taxon>
        <taxon>Bacillati</taxon>
        <taxon>Bacillota</taxon>
        <taxon>Bacilli</taxon>
        <taxon>Bacillales</taxon>
        <taxon>Anoxybacillaceae</taxon>
        <taxon>Geobacillus</taxon>
        <taxon>Geobacillus thermoleovorans group</taxon>
    </lineage>
</organism>
<evidence type="ECO:0000313" key="1">
    <source>
        <dbReference type="EMBL" id="KJE28143.1"/>
    </source>
</evidence>
<dbReference type="RefSeq" id="WP_156135625.1">
    <property type="nucleotide sequence ID" value="NZ_JYBP01000003.1"/>
</dbReference>
<dbReference type="Proteomes" id="UP000032522">
    <property type="component" value="Unassembled WGS sequence"/>
</dbReference>
<proteinExistence type="predicted"/>